<dbReference type="PANTHER" id="PTHR43639:SF1">
    <property type="entry name" value="SHORT-CHAIN DEHYDROGENASE_REDUCTASE FAMILY PROTEIN"/>
    <property type="match status" value="1"/>
</dbReference>
<name>A0A517MWT5_9BACT</name>
<evidence type="ECO:0000256" key="1">
    <source>
        <dbReference type="ARBA" id="ARBA00006484"/>
    </source>
</evidence>
<accession>A0A517MWT5</accession>
<dbReference type="EMBL" id="CP036263">
    <property type="protein sequence ID" value="QDS99338.1"/>
    <property type="molecule type" value="Genomic_DNA"/>
</dbReference>
<dbReference type="GO" id="GO:0004316">
    <property type="term" value="F:3-oxoacyl-[acyl-carrier-protein] reductase (NADPH) activity"/>
    <property type="evidence" value="ECO:0007669"/>
    <property type="project" value="UniProtKB-EC"/>
</dbReference>
<organism evidence="4 5">
    <name type="scientific">Adhaeretor mobilis</name>
    <dbReference type="NCBI Taxonomy" id="1930276"/>
    <lineage>
        <taxon>Bacteria</taxon>
        <taxon>Pseudomonadati</taxon>
        <taxon>Planctomycetota</taxon>
        <taxon>Planctomycetia</taxon>
        <taxon>Pirellulales</taxon>
        <taxon>Lacipirellulaceae</taxon>
        <taxon>Adhaeretor</taxon>
    </lineage>
</organism>
<comment type="similarity">
    <text evidence="1">Belongs to the short-chain dehydrogenases/reductases (SDR) family.</text>
</comment>
<dbReference type="KEGG" id="amob:HG15A2_26610"/>
<dbReference type="SUPFAM" id="SSF51735">
    <property type="entry name" value="NAD(P)-binding Rossmann-fold domains"/>
    <property type="match status" value="1"/>
</dbReference>
<evidence type="ECO:0000256" key="2">
    <source>
        <dbReference type="ARBA" id="ARBA00023002"/>
    </source>
</evidence>
<protein>
    <submittedName>
        <fullName evidence="4">3-oxoacyl-[acyl-carrier-protein] reductase FabG</fullName>
        <ecNumber evidence="4">1.1.1.100</ecNumber>
    </submittedName>
</protein>
<dbReference type="PRINTS" id="PR00081">
    <property type="entry name" value="GDHRDH"/>
</dbReference>
<proteinExistence type="inferred from homology"/>
<keyword evidence="5" id="KW-1185">Reference proteome</keyword>
<evidence type="ECO:0000256" key="3">
    <source>
        <dbReference type="SAM" id="Coils"/>
    </source>
</evidence>
<dbReference type="InterPro" id="IPR002347">
    <property type="entry name" value="SDR_fam"/>
</dbReference>
<evidence type="ECO:0000313" key="4">
    <source>
        <dbReference type="EMBL" id="QDS99338.1"/>
    </source>
</evidence>
<keyword evidence="2 4" id="KW-0560">Oxidoreductase</keyword>
<keyword evidence="3" id="KW-0175">Coiled coil</keyword>
<dbReference type="FunFam" id="3.40.50.720:FF:000084">
    <property type="entry name" value="Short-chain dehydrogenase reductase"/>
    <property type="match status" value="1"/>
</dbReference>
<dbReference type="AlphaFoldDB" id="A0A517MWT5"/>
<dbReference type="EC" id="1.1.1.100" evidence="4"/>
<gene>
    <name evidence="4" type="primary">fabG_4</name>
    <name evidence="4" type="ORF">HG15A2_26610</name>
</gene>
<dbReference type="Pfam" id="PF13561">
    <property type="entry name" value="adh_short_C2"/>
    <property type="match status" value="1"/>
</dbReference>
<dbReference type="Gene3D" id="3.40.50.720">
    <property type="entry name" value="NAD(P)-binding Rossmann-like Domain"/>
    <property type="match status" value="1"/>
</dbReference>
<evidence type="ECO:0000313" key="5">
    <source>
        <dbReference type="Proteomes" id="UP000319852"/>
    </source>
</evidence>
<reference evidence="4 5" key="1">
    <citation type="submission" date="2019-02" db="EMBL/GenBank/DDBJ databases">
        <title>Deep-cultivation of Planctomycetes and their phenomic and genomic characterization uncovers novel biology.</title>
        <authorList>
            <person name="Wiegand S."/>
            <person name="Jogler M."/>
            <person name="Boedeker C."/>
            <person name="Pinto D."/>
            <person name="Vollmers J."/>
            <person name="Rivas-Marin E."/>
            <person name="Kohn T."/>
            <person name="Peeters S.H."/>
            <person name="Heuer A."/>
            <person name="Rast P."/>
            <person name="Oberbeckmann S."/>
            <person name="Bunk B."/>
            <person name="Jeske O."/>
            <person name="Meyerdierks A."/>
            <person name="Storesund J.E."/>
            <person name="Kallscheuer N."/>
            <person name="Luecker S."/>
            <person name="Lage O.M."/>
            <person name="Pohl T."/>
            <person name="Merkel B.J."/>
            <person name="Hornburger P."/>
            <person name="Mueller R.-W."/>
            <person name="Bruemmer F."/>
            <person name="Labrenz M."/>
            <person name="Spormann A.M."/>
            <person name="Op den Camp H."/>
            <person name="Overmann J."/>
            <person name="Amann R."/>
            <person name="Jetten M.S.M."/>
            <person name="Mascher T."/>
            <person name="Medema M.H."/>
            <person name="Devos D.P."/>
            <person name="Kaster A.-K."/>
            <person name="Ovreas L."/>
            <person name="Rohde M."/>
            <person name="Galperin M.Y."/>
            <person name="Jogler C."/>
        </authorList>
    </citation>
    <scope>NUCLEOTIDE SEQUENCE [LARGE SCALE GENOMIC DNA]</scope>
    <source>
        <strain evidence="4 5">HG15A2</strain>
    </source>
</reference>
<dbReference type="PANTHER" id="PTHR43639">
    <property type="entry name" value="OXIDOREDUCTASE, SHORT-CHAIN DEHYDROGENASE/REDUCTASE FAMILY (AFU_ORTHOLOGUE AFUA_5G02870)"/>
    <property type="match status" value="1"/>
</dbReference>
<dbReference type="PRINTS" id="PR00080">
    <property type="entry name" value="SDRFAMILY"/>
</dbReference>
<sequence>MAFVLTQSSEPLLDQWAVVTGSTRGIGRAIALELAKAGANVIVHGYRSTEAAKKVQAEIKQLGREAKVLLKDLSATENLSRLVDHLWSEQQLDIWVNNAGADVLTGEAADWSFQEKLELVWRTDVLATIELSREVGKRMKERSSGSLINIGWDQATTGMEGDSGEMFATSKGAIMAFTKSLAKSLAPDVRVNCVAPGWIRTAWGDEASEYWQQRATNEALLGRWGTPEDVASAVAFLASPQASFITGHILPVNGGLAGSCSGFQVE</sequence>
<feature type="coiled-coil region" evidence="3">
    <location>
        <begin position="52"/>
        <end position="79"/>
    </location>
</feature>
<dbReference type="Proteomes" id="UP000319852">
    <property type="component" value="Chromosome"/>
</dbReference>
<dbReference type="InterPro" id="IPR036291">
    <property type="entry name" value="NAD(P)-bd_dom_sf"/>
</dbReference>